<comment type="function">
    <text evidence="1">DNA-dependent ATPase that plays important roles in cellular responses to stalled DNA replication processes.</text>
</comment>
<sequence>MADLFGRDDGPAARRPLTGAHDATAPRPLAETLRPKRLADVVGQDHLVGPDAPIRRMVETGRLSSFVLWGPPGTGKTTIARLVAMEAGIEFLQLSAVNAGIADLRKVIETARHLRSSLGRQTAVFIDELHRFNRTTQDALLPHVEDGTLVLIGATTENPSFSLVSALLSRARVYVVNRLERESLATLLENVERHYGRALPLNAEARDTLVEMADGDARYMLNLAEELMGLASAEVLDIAGLARTVQKRAAVYDKAQEAHYNLLSCFHKTLRGSDVQAAMYWAARMIAGGEDPGTLFRRLACAASEDVGMADPQAMPQVLAAWNAFERVGWPEGRLFLAQAIAYVATAPKSNAAYRAFDDAFELASRTGSLPPPKHILNAPTKMMRELGYGAGYQYDHDYPEAYSGQEYFPDELTGAARPEFYRPNERGFERDIKKRLDFWDKARAQRKRDG</sequence>
<evidence type="ECO:0000256" key="2">
    <source>
        <dbReference type="ARBA" id="ARBA00008959"/>
    </source>
</evidence>
<evidence type="ECO:0000313" key="10">
    <source>
        <dbReference type="Proteomes" id="UP000278398"/>
    </source>
</evidence>
<dbReference type="SUPFAM" id="SSF52540">
    <property type="entry name" value="P-loop containing nucleoside triphosphate hydrolases"/>
    <property type="match status" value="1"/>
</dbReference>
<protein>
    <recommendedName>
        <fullName evidence="3">Replication-associated recombination protein A</fullName>
    </recommendedName>
</protein>
<feature type="compositionally biased region" description="Basic and acidic residues" evidence="7">
    <location>
        <begin position="1"/>
        <end position="12"/>
    </location>
</feature>
<reference evidence="9 10" key="1">
    <citation type="submission" date="2018-12" db="EMBL/GenBank/DDBJ databases">
        <title>Mesorhizobium carbonis sp. nov., isolated from coal mine water.</title>
        <authorList>
            <person name="Xin W."/>
            <person name="Xu Z."/>
            <person name="Xiang F."/>
            <person name="Zhang J."/>
            <person name="Xi L."/>
            <person name="Liu J."/>
        </authorList>
    </citation>
    <scope>NUCLEOTIDE SEQUENCE [LARGE SCALE GENOMIC DNA]</scope>
    <source>
        <strain evidence="9 10">B2.3</strain>
    </source>
</reference>
<dbReference type="Gene3D" id="1.10.8.60">
    <property type="match status" value="1"/>
</dbReference>
<dbReference type="Pfam" id="PF12002">
    <property type="entry name" value="MgsA_C"/>
    <property type="match status" value="1"/>
</dbReference>
<dbReference type="InterPro" id="IPR008921">
    <property type="entry name" value="DNA_pol3_clamp-load_cplx_C"/>
</dbReference>
<dbReference type="FunFam" id="1.20.272.10:FF:000001">
    <property type="entry name" value="Putative AAA family ATPase"/>
    <property type="match status" value="1"/>
</dbReference>
<dbReference type="SUPFAM" id="SSF48019">
    <property type="entry name" value="post-AAA+ oligomerization domain-like"/>
    <property type="match status" value="1"/>
</dbReference>
<dbReference type="InterPro" id="IPR051314">
    <property type="entry name" value="AAA_ATPase_RarA/MGS1/WRNIP1"/>
</dbReference>
<feature type="region of interest" description="Disordered" evidence="7">
    <location>
        <begin position="1"/>
        <end position="29"/>
    </location>
</feature>
<dbReference type="InterPro" id="IPR021886">
    <property type="entry name" value="MgsA_C"/>
</dbReference>
<dbReference type="GO" id="GO:0016887">
    <property type="term" value="F:ATP hydrolysis activity"/>
    <property type="evidence" value="ECO:0007669"/>
    <property type="project" value="InterPro"/>
</dbReference>
<dbReference type="GO" id="GO:0006261">
    <property type="term" value="P:DNA-templated DNA replication"/>
    <property type="evidence" value="ECO:0007669"/>
    <property type="project" value="TreeGrafter"/>
</dbReference>
<dbReference type="GO" id="GO:0003677">
    <property type="term" value="F:DNA binding"/>
    <property type="evidence" value="ECO:0007669"/>
    <property type="project" value="InterPro"/>
</dbReference>
<dbReference type="CDD" id="cd00009">
    <property type="entry name" value="AAA"/>
    <property type="match status" value="1"/>
</dbReference>
<proteinExistence type="inferred from homology"/>
<dbReference type="Proteomes" id="UP000278398">
    <property type="component" value="Unassembled WGS sequence"/>
</dbReference>
<dbReference type="GO" id="GO:0017116">
    <property type="term" value="F:single-stranded DNA helicase activity"/>
    <property type="evidence" value="ECO:0007669"/>
    <property type="project" value="TreeGrafter"/>
</dbReference>
<dbReference type="SMART" id="SM00382">
    <property type="entry name" value="AAA"/>
    <property type="match status" value="1"/>
</dbReference>
<keyword evidence="10" id="KW-1185">Reference proteome</keyword>
<dbReference type="FunFam" id="3.40.50.300:FF:000137">
    <property type="entry name" value="Replication-associated recombination protein A"/>
    <property type="match status" value="1"/>
</dbReference>
<dbReference type="EMBL" id="RWKW01000088">
    <property type="protein sequence ID" value="RST84547.1"/>
    <property type="molecule type" value="Genomic_DNA"/>
</dbReference>
<dbReference type="Gene3D" id="1.20.272.10">
    <property type="match status" value="1"/>
</dbReference>
<name>A0A3R9YQA5_9HYPH</name>
<dbReference type="GO" id="GO:0000731">
    <property type="term" value="P:DNA synthesis involved in DNA repair"/>
    <property type="evidence" value="ECO:0007669"/>
    <property type="project" value="TreeGrafter"/>
</dbReference>
<accession>A0A3R9YQA5</accession>
<dbReference type="Pfam" id="PF00004">
    <property type="entry name" value="AAA"/>
    <property type="match status" value="1"/>
</dbReference>
<evidence type="ECO:0000313" key="9">
    <source>
        <dbReference type="EMBL" id="RST84547.1"/>
    </source>
</evidence>
<dbReference type="InterPro" id="IPR003959">
    <property type="entry name" value="ATPase_AAA_core"/>
</dbReference>
<dbReference type="Gene3D" id="3.40.50.300">
    <property type="entry name" value="P-loop containing nucleotide triphosphate hydrolases"/>
    <property type="match status" value="1"/>
</dbReference>
<dbReference type="InterPro" id="IPR032423">
    <property type="entry name" value="AAA_assoc_2"/>
</dbReference>
<dbReference type="GO" id="GO:0008047">
    <property type="term" value="F:enzyme activator activity"/>
    <property type="evidence" value="ECO:0007669"/>
    <property type="project" value="TreeGrafter"/>
</dbReference>
<evidence type="ECO:0000256" key="5">
    <source>
        <dbReference type="ARBA" id="ARBA00022741"/>
    </source>
</evidence>
<evidence type="ECO:0000256" key="1">
    <source>
        <dbReference type="ARBA" id="ARBA00002393"/>
    </source>
</evidence>
<comment type="similarity">
    <text evidence="2">Belongs to the AAA ATPase family. RarA/MGS1/WRNIP1 subfamily.</text>
</comment>
<feature type="domain" description="AAA+ ATPase" evidence="8">
    <location>
        <begin position="62"/>
        <end position="179"/>
    </location>
</feature>
<dbReference type="Gene3D" id="1.10.3710.10">
    <property type="entry name" value="DNA polymerase III clamp loader subunits, C-terminal domain"/>
    <property type="match status" value="1"/>
</dbReference>
<dbReference type="RefSeq" id="WP_126701720.1">
    <property type="nucleotide sequence ID" value="NZ_RWKW01000088.1"/>
</dbReference>
<evidence type="ECO:0000256" key="3">
    <source>
        <dbReference type="ARBA" id="ARBA00020776"/>
    </source>
</evidence>
<evidence type="ECO:0000256" key="6">
    <source>
        <dbReference type="ARBA" id="ARBA00022840"/>
    </source>
</evidence>
<evidence type="ECO:0000259" key="8">
    <source>
        <dbReference type="SMART" id="SM00382"/>
    </source>
</evidence>
<dbReference type="CDD" id="cd18139">
    <property type="entry name" value="HLD_clamp_RarA"/>
    <property type="match status" value="1"/>
</dbReference>
<dbReference type="InterPro" id="IPR027417">
    <property type="entry name" value="P-loop_NTPase"/>
</dbReference>
<comment type="caution">
    <text evidence="9">The sequence shown here is derived from an EMBL/GenBank/DDBJ whole genome shotgun (WGS) entry which is preliminary data.</text>
</comment>
<dbReference type="PANTHER" id="PTHR13779">
    <property type="entry name" value="WERNER HELICASE-INTERACTING PROTEIN 1 FAMILY MEMBER"/>
    <property type="match status" value="1"/>
</dbReference>
<evidence type="ECO:0000256" key="7">
    <source>
        <dbReference type="SAM" id="MobiDB-lite"/>
    </source>
</evidence>
<evidence type="ECO:0000256" key="4">
    <source>
        <dbReference type="ARBA" id="ARBA00022705"/>
    </source>
</evidence>
<dbReference type="GO" id="GO:0005524">
    <property type="term" value="F:ATP binding"/>
    <property type="evidence" value="ECO:0007669"/>
    <property type="project" value="UniProtKB-KW"/>
</dbReference>
<keyword evidence="4" id="KW-0235">DNA replication</keyword>
<gene>
    <name evidence="9" type="ORF">EJC49_20095</name>
</gene>
<dbReference type="InterPro" id="IPR003593">
    <property type="entry name" value="AAA+_ATPase"/>
</dbReference>
<keyword evidence="6" id="KW-0067">ATP-binding</keyword>
<organism evidence="9 10">
    <name type="scientific">Aquibium carbonis</name>
    <dbReference type="NCBI Taxonomy" id="2495581"/>
    <lineage>
        <taxon>Bacteria</taxon>
        <taxon>Pseudomonadati</taxon>
        <taxon>Pseudomonadota</taxon>
        <taxon>Alphaproteobacteria</taxon>
        <taxon>Hyphomicrobiales</taxon>
        <taxon>Phyllobacteriaceae</taxon>
        <taxon>Aquibium</taxon>
    </lineage>
</organism>
<dbReference type="Pfam" id="PF16193">
    <property type="entry name" value="AAA_assoc_2"/>
    <property type="match status" value="1"/>
</dbReference>
<dbReference type="PANTHER" id="PTHR13779:SF7">
    <property type="entry name" value="ATPASE WRNIP1"/>
    <property type="match status" value="1"/>
</dbReference>
<dbReference type="OrthoDB" id="9778364at2"/>
<keyword evidence="5" id="KW-0547">Nucleotide-binding</keyword>
<dbReference type="AlphaFoldDB" id="A0A3R9YQA5"/>